<evidence type="ECO:0000313" key="3">
    <source>
        <dbReference type="Proteomes" id="UP000500767"/>
    </source>
</evidence>
<dbReference type="PROSITE" id="PS51257">
    <property type="entry name" value="PROKAR_LIPOPROTEIN"/>
    <property type="match status" value="1"/>
</dbReference>
<dbReference type="KEGG" id="lck:HN018_17515"/>
<keyword evidence="1" id="KW-0732">Signal</keyword>
<evidence type="ECO:0000313" key="2">
    <source>
        <dbReference type="EMBL" id="QKE92761.1"/>
    </source>
</evidence>
<feature type="signal peptide" evidence="1">
    <location>
        <begin position="1"/>
        <end position="18"/>
    </location>
</feature>
<organism evidence="2 3">
    <name type="scientific">Lichenicola cladoniae</name>
    <dbReference type="NCBI Taxonomy" id="1484109"/>
    <lineage>
        <taxon>Bacteria</taxon>
        <taxon>Pseudomonadati</taxon>
        <taxon>Pseudomonadota</taxon>
        <taxon>Alphaproteobacteria</taxon>
        <taxon>Acetobacterales</taxon>
        <taxon>Acetobacteraceae</taxon>
        <taxon>Lichenicola</taxon>
    </lineage>
</organism>
<protein>
    <submittedName>
        <fullName evidence="2">Uncharacterized protein</fullName>
    </submittedName>
</protein>
<dbReference type="EMBL" id="CP053708">
    <property type="protein sequence ID" value="QKE92761.1"/>
    <property type="molecule type" value="Genomic_DNA"/>
</dbReference>
<proteinExistence type="predicted"/>
<feature type="chain" id="PRO_5026777336" evidence="1">
    <location>
        <begin position="19"/>
        <end position="125"/>
    </location>
</feature>
<sequence>MRAGLGLIVALGTGASLAGCADTPATPAPAGPVAAVTSDTPDAAGGIVLHPTTGGDGTAPVMLVNDPSAPLDTKLCGMAAREANAIGQTLLSRQYATVGICSSYACYDPATATYIGADGYRHVCR</sequence>
<accession>A0A6M8HXD9</accession>
<evidence type="ECO:0000256" key="1">
    <source>
        <dbReference type="SAM" id="SignalP"/>
    </source>
</evidence>
<keyword evidence="3" id="KW-1185">Reference proteome</keyword>
<gene>
    <name evidence="2" type="ORF">HN018_17515</name>
</gene>
<dbReference type="AlphaFoldDB" id="A0A6M8HXD9"/>
<name>A0A6M8HXD9_9PROT</name>
<dbReference type="Proteomes" id="UP000500767">
    <property type="component" value="Chromosome"/>
</dbReference>
<reference evidence="2 3" key="1">
    <citation type="journal article" date="2014" name="World J. Microbiol. Biotechnol.">
        <title>Biodiversity and physiological characteristics of Antarctic and Arctic lichens-associated bacteria.</title>
        <authorList>
            <person name="Lee Y.M."/>
            <person name="Kim E.H."/>
            <person name="Lee H.K."/>
            <person name="Hong S.G."/>
        </authorList>
    </citation>
    <scope>NUCLEOTIDE SEQUENCE [LARGE SCALE GENOMIC DNA]</scope>
    <source>
        <strain evidence="2 3">PAMC 26569</strain>
    </source>
</reference>